<reference evidence="2 3" key="1">
    <citation type="submission" date="2015-11" db="EMBL/GenBank/DDBJ databases">
        <title>Genomic analysis of 38 Legionella species identifies large and diverse effector repertoires.</title>
        <authorList>
            <person name="Burstein D."/>
            <person name="Amaro F."/>
            <person name="Zusman T."/>
            <person name="Lifshitz Z."/>
            <person name="Cohen O."/>
            <person name="Gilbert J.A."/>
            <person name="Pupko T."/>
            <person name="Shuman H.A."/>
            <person name="Segal G."/>
        </authorList>
    </citation>
    <scope>NUCLEOTIDE SEQUENCE [LARGE SCALE GENOMIC DNA]</scope>
    <source>
        <strain evidence="2 3">BL-540</strain>
    </source>
</reference>
<comment type="caution">
    <text evidence="2">The sequence shown here is derived from an EMBL/GenBank/DDBJ whole genome shotgun (WGS) entry which is preliminary data.</text>
</comment>
<dbReference type="PATRIC" id="fig|456.5.peg.1094"/>
<dbReference type="Gene3D" id="3.30.1370.110">
    <property type="match status" value="1"/>
</dbReference>
<dbReference type="RefSeq" id="WP_058470555.1">
    <property type="nucleotide sequence ID" value="NZ_LBAX01000007.1"/>
</dbReference>
<dbReference type="PANTHER" id="PTHR35562:SF2">
    <property type="entry name" value="DNA ENDONUCLEASE SMRA-RELATED"/>
    <property type="match status" value="1"/>
</dbReference>
<evidence type="ECO:0000313" key="2">
    <source>
        <dbReference type="EMBL" id="KTD16723.1"/>
    </source>
</evidence>
<dbReference type="EMBL" id="LNYJ01000011">
    <property type="protein sequence ID" value="KTD16723.1"/>
    <property type="molecule type" value="Genomic_DNA"/>
</dbReference>
<organism evidence="2 3">
    <name type="scientific">Legionella jordanis</name>
    <dbReference type="NCBI Taxonomy" id="456"/>
    <lineage>
        <taxon>Bacteria</taxon>
        <taxon>Pseudomonadati</taxon>
        <taxon>Pseudomonadota</taxon>
        <taxon>Gammaproteobacteria</taxon>
        <taxon>Legionellales</taxon>
        <taxon>Legionellaceae</taxon>
        <taxon>Legionella</taxon>
    </lineage>
</organism>
<dbReference type="OrthoDB" id="9808881at2"/>
<evidence type="ECO:0000259" key="1">
    <source>
        <dbReference type="PROSITE" id="PS50828"/>
    </source>
</evidence>
<dbReference type="InterPro" id="IPR036063">
    <property type="entry name" value="Smr_dom_sf"/>
</dbReference>
<dbReference type="STRING" id="456.Ljor_1029"/>
<sequence>MSDDFLSDEDRALFRRSIGVIKPLQPTKRVEVETVKTGMRTVHKEIKPQREEQIYLSDYYTEVVEANTILSYCSHSIPLKRLRELRRGEITWESRLDLHGLRPEEAKERLIKYILTETELGHRCLLIIHGKGSRTGESPVLKNLVNHWLKQLPQILAFYSALARDGGNGALYVLLRRQRQKDY</sequence>
<dbReference type="InterPro" id="IPR002625">
    <property type="entry name" value="Smr_dom"/>
</dbReference>
<dbReference type="Pfam" id="PF01713">
    <property type="entry name" value="Smr"/>
    <property type="match status" value="1"/>
</dbReference>
<dbReference type="Proteomes" id="UP000055035">
    <property type="component" value="Unassembled WGS sequence"/>
</dbReference>
<dbReference type="SMART" id="SM00463">
    <property type="entry name" value="SMR"/>
    <property type="match status" value="1"/>
</dbReference>
<accession>A0A0W0V9B0</accession>
<dbReference type="SUPFAM" id="SSF160443">
    <property type="entry name" value="SMR domain-like"/>
    <property type="match status" value="1"/>
</dbReference>
<proteinExistence type="predicted"/>
<dbReference type="AlphaFoldDB" id="A0A0W0V9B0"/>
<keyword evidence="3" id="KW-1185">Reference proteome</keyword>
<feature type="domain" description="Smr" evidence="1">
    <location>
        <begin position="96"/>
        <end position="176"/>
    </location>
</feature>
<dbReference type="PANTHER" id="PTHR35562">
    <property type="entry name" value="DNA ENDONUCLEASE SMRA-RELATED"/>
    <property type="match status" value="1"/>
</dbReference>
<protein>
    <submittedName>
        <fullName evidence="2">DNA mismatch repair protein-like protein</fullName>
    </submittedName>
</protein>
<name>A0A0W0V9B0_9GAMM</name>
<gene>
    <name evidence="2" type="ORF">Ljor_1029</name>
</gene>
<evidence type="ECO:0000313" key="3">
    <source>
        <dbReference type="Proteomes" id="UP000055035"/>
    </source>
</evidence>
<dbReference type="PROSITE" id="PS50828">
    <property type="entry name" value="SMR"/>
    <property type="match status" value="1"/>
</dbReference>